<accession>A0A926XZZ1</accession>
<dbReference type="InterPro" id="IPR050471">
    <property type="entry name" value="AB_hydrolase"/>
</dbReference>
<dbReference type="Pfam" id="PF00561">
    <property type="entry name" value="Abhydrolase_1"/>
    <property type="match status" value="1"/>
</dbReference>
<dbReference type="EMBL" id="JACWZY010000026">
    <property type="protein sequence ID" value="MBD2703927.1"/>
    <property type="molecule type" value="Genomic_DNA"/>
</dbReference>
<dbReference type="Proteomes" id="UP000598820">
    <property type="component" value="Unassembled WGS sequence"/>
</dbReference>
<proteinExistence type="predicted"/>
<dbReference type="InterPro" id="IPR000073">
    <property type="entry name" value="AB_hydrolase_1"/>
</dbReference>
<feature type="domain" description="AB hydrolase-1" evidence="1">
    <location>
        <begin position="62"/>
        <end position="178"/>
    </location>
</feature>
<organism evidence="2 3">
    <name type="scientific">Spirosoma profusum</name>
    <dbReference type="NCBI Taxonomy" id="2771354"/>
    <lineage>
        <taxon>Bacteria</taxon>
        <taxon>Pseudomonadati</taxon>
        <taxon>Bacteroidota</taxon>
        <taxon>Cytophagia</taxon>
        <taxon>Cytophagales</taxon>
        <taxon>Cytophagaceae</taxon>
        <taxon>Spirosoma</taxon>
    </lineage>
</organism>
<evidence type="ECO:0000313" key="3">
    <source>
        <dbReference type="Proteomes" id="UP000598820"/>
    </source>
</evidence>
<dbReference type="GO" id="GO:0046503">
    <property type="term" value="P:glycerolipid catabolic process"/>
    <property type="evidence" value="ECO:0007669"/>
    <property type="project" value="TreeGrafter"/>
</dbReference>
<gene>
    <name evidence="2" type="ORF">IC229_25000</name>
</gene>
<reference evidence="2" key="1">
    <citation type="submission" date="2020-09" db="EMBL/GenBank/DDBJ databases">
        <authorList>
            <person name="Kim M.K."/>
        </authorList>
    </citation>
    <scope>NUCLEOTIDE SEQUENCE</scope>
    <source>
        <strain evidence="2">BT702</strain>
    </source>
</reference>
<dbReference type="RefSeq" id="WP_190890071.1">
    <property type="nucleotide sequence ID" value="NZ_JACWZY010000026.1"/>
</dbReference>
<dbReference type="PANTHER" id="PTHR43433">
    <property type="entry name" value="HYDROLASE, ALPHA/BETA FOLD FAMILY PROTEIN"/>
    <property type="match status" value="1"/>
</dbReference>
<protein>
    <submittedName>
        <fullName evidence="2">Alpha/beta hydrolase</fullName>
    </submittedName>
</protein>
<evidence type="ECO:0000259" key="1">
    <source>
        <dbReference type="Pfam" id="PF00561"/>
    </source>
</evidence>
<dbReference type="AlphaFoldDB" id="A0A926XZZ1"/>
<sequence>MNLFLNVVLNLATYVLILPVFAQSTVPVTLGSATSYGNNASVGKYANVRGFKMYYEVYGSGKPLLLIHGNGGSIENFKNQIPYFAKNYQVIAVDSRAQGKSIDTSDSLTYEMMADDFNVLLNQLKVDSCYVIGWSDGGIDGLLLAIRHPEKVKKLAITGANLWPDTSAIDADLFRSMVVSNDSLANVAQTPDVKAQKKLVSLMLRHPHISTQDLKMVRCPTLVIGGDHDVIPPKHTLTIAEAIPQAYLWILPNSGHSTLIFYKDLFNQIVSDFFKAPYRKIKGMAKMN</sequence>
<comment type="caution">
    <text evidence="2">The sequence shown here is derived from an EMBL/GenBank/DDBJ whole genome shotgun (WGS) entry which is preliminary data.</text>
</comment>
<dbReference type="PANTHER" id="PTHR43433:SF5">
    <property type="entry name" value="AB HYDROLASE-1 DOMAIN-CONTAINING PROTEIN"/>
    <property type="match status" value="1"/>
</dbReference>
<dbReference type="PRINTS" id="PR00111">
    <property type="entry name" value="ABHYDROLASE"/>
</dbReference>
<keyword evidence="2" id="KW-0378">Hydrolase</keyword>
<keyword evidence="3" id="KW-1185">Reference proteome</keyword>
<name>A0A926XZZ1_9BACT</name>
<dbReference type="GO" id="GO:0004806">
    <property type="term" value="F:triacylglycerol lipase activity"/>
    <property type="evidence" value="ECO:0007669"/>
    <property type="project" value="TreeGrafter"/>
</dbReference>
<evidence type="ECO:0000313" key="2">
    <source>
        <dbReference type="EMBL" id="MBD2703927.1"/>
    </source>
</evidence>
<dbReference type="InterPro" id="IPR029058">
    <property type="entry name" value="AB_hydrolase_fold"/>
</dbReference>
<dbReference type="SUPFAM" id="SSF53474">
    <property type="entry name" value="alpha/beta-Hydrolases"/>
    <property type="match status" value="1"/>
</dbReference>
<dbReference type="Gene3D" id="3.40.50.1820">
    <property type="entry name" value="alpha/beta hydrolase"/>
    <property type="match status" value="1"/>
</dbReference>